<sequence length="45" mass="5321">MSLKNPIDFYRTLPRKTCPECGEQMEEQAESYFMECERCLAKKGE</sequence>
<reference evidence="1 2" key="1">
    <citation type="submission" date="2017-07" db="EMBL/GenBank/DDBJ databases">
        <title>Isolation and whole genome analysis of endospore-forming bacteria from heroin.</title>
        <authorList>
            <person name="Kalinowski J."/>
            <person name="Ahrens B."/>
            <person name="Al-Dilaimi A."/>
            <person name="Winkler A."/>
            <person name="Wibberg D."/>
            <person name="Schleenbecker U."/>
            <person name="Ruckert C."/>
            <person name="Wolfel R."/>
            <person name="Grass G."/>
        </authorList>
    </citation>
    <scope>NUCLEOTIDE SEQUENCE [LARGE SCALE GENOMIC DNA]</scope>
    <source>
        <strain evidence="1 2">7539</strain>
    </source>
</reference>
<name>A0A268P231_SHOCL</name>
<dbReference type="RefSeq" id="WP_081427652.1">
    <property type="nucleotide sequence ID" value="NZ_BOQQ01000002.1"/>
</dbReference>
<organism evidence="1 2">
    <name type="scientific">Shouchella clausii</name>
    <name type="common">Alkalihalobacillus clausii</name>
    <dbReference type="NCBI Taxonomy" id="79880"/>
    <lineage>
        <taxon>Bacteria</taxon>
        <taxon>Bacillati</taxon>
        <taxon>Bacillota</taxon>
        <taxon>Bacilli</taxon>
        <taxon>Bacillales</taxon>
        <taxon>Bacillaceae</taxon>
        <taxon>Shouchella</taxon>
    </lineage>
</organism>
<accession>A0A268P231</accession>
<dbReference type="InterPro" id="IPR025432">
    <property type="entry name" value="YhfH-like"/>
</dbReference>
<dbReference type="EMBL" id="NPCC01000006">
    <property type="protein sequence ID" value="PAE89803.1"/>
    <property type="molecule type" value="Genomic_DNA"/>
</dbReference>
<evidence type="ECO:0000313" key="1">
    <source>
        <dbReference type="EMBL" id="PAE89803.1"/>
    </source>
</evidence>
<dbReference type="Pfam" id="PF14149">
    <property type="entry name" value="YhfH"/>
    <property type="match status" value="1"/>
</dbReference>
<evidence type="ECO:0000313" key="2">
    <source>
        <dbReference type="Proteomes" id="UP000216207"/>
    </source>
</evidence>
<dbReference type="AlphaFoldDB" id="A0A268P231"/>
<proteinExistence type="predicted"/>
<protein>
    <submittedName>
        <fullName evidence="1">YhfH family protein</fullName>
    </submittedName>
</protein>
<comment type="caution">
    <text evidence="1">The sequence shown here is derived from an EMBL/GenBank/DDBJ whole genome shotgun (WGS) entry which is preliminary data.</text>
</comment>
<gene>
    <name evidence="1" type="ORF">CHH72_05980</name>
</gene>
<dbReference type="Proteomes" id="UP000216207">
    <property type="component" value="Unassembled WGS sequence"/>
</dbReference>